<gene>
    <name evidence="2" type="ORF">DEO72_LG10g226</name>
</gene>
<protein>
    <submittedName>
        <fullName evidence="2">Uncharacterized protein</fullName>
    </submittedName>
</protein>
<accession>A0A4D6NAN0</accession>
<reference evidence="2 3" key="1">
    <citation type="submission" date="2019-04" db="EMBL/GenBank/DDBJ databases">
        <title>An improved genome assembly and genetic linkage map for asparagus bean, Vigna unguiculata ssp. sesquipedialis.</title>
        <authorList>
            <person name="Xia Q."/>
            <person name="Zhang R."/>
            <person name="Dong Y."/>
        </authorList>
    </citation>
    <scope>NUCLEOTIDE SEQUENCE [LARGE SCALE GENOMIC DNA]</scope>
    <source>
        <tissue evidence="2">Leaf</tissue>
    </source>
</reference>
<dbReference type="AlphaFoldDB" id="A0A4D6NAN0"/>
<dbReference type="Proteomes" id="UP000501690">
    <property type="component" value="Linkage Group LG10"/>
</dbReference>
<evidence type="ECO:0000313" key="3">
    <source>
        <dbReference type="Proteomes" id="UP000501690"/>
    </source>
</evidence>
<evidence type="ECO:0000256" key="1">
    <source>
        <dbReference type="SAM" id="MobiDB-lite"/>
    </source>
</evidence>
<name>A0A4D6NAN0_VIGUN</name>
<feature type="region of interest" description="Disordered" evidence="1">
    <location>
        <begin position="1"/>
        <end position="53"/>
    </location>
</feature>
<dbReference type="EMBL" id="CP039354">
    <property type="protein sequence ID" value="QCE09007.1"/>
    <property type="molecule type" value="Genomic_DNA"/>
</dbReference>
<keyword evidence="3" id="KW-1185">Reference proteome</keyword>
<evidence type="ECO:0000313" key="2">
    <source>
        <dbReference type="EMBL" id="QCE09007.1"/>
    </source>
</evidence>
<organism evidence="2 3">
    <name type="scientific">Vigna unguiculata</name>
    <name type="common">Cowpea</name>
    <dbReference type="NCBI Taxonomy" id="3917"/>
    <lineage>
        <taxon>Eukaryota</taxon>
        <taxon>Viridiplantae</taxon>
        <taxon>Streptophyta</taxon>
        <taxon>Embryophyta</taxon>
        <taxon>Tracheophyta</taxon>
        <taxon>Spermatophyta</taxon>
        <taxon>Magnoliopsida</taxon>
        <taxon>eudicotyledons</taxon>
        <taxon>Gunneridae</taxon>
        <taxon>Pentapetalae</taxon>
        <taxon>rosids</taxon>
        <taxon>fabids</taxon>
        <taxon>Fabales</taxon>
        <taxon>Fabaceae</taxon>
        <taxon>Papilionoideae</taxon>
        <taxon>50 kb inversion clade</taxon>
        <taxon>NPAAA clade</taxon>
        <taxon>indigoferoid/millettioid clade</taxon>
        <taxon>Phaseoleae</taxon>
        <taxon>Vigna</taxon>
    </lineage>
</organism>
<proteinExistence type="predicted"/>
<sequence length="53" mass="6033">MESSGCMRFNPVLHEPQDQVSRYLRHQKQKKQGTVDFRGTDGDGEISLQNVPS</sequence>